<dbReference type="InterPro" id="IPR011513">
    <property type="entry name" value="Nse1"/>
</dbReference>
<dbReference type="Proteomes" id="UP000001568">
    <property type="component" value="Chromosome 7"/>
</dbReference>
<organism evidence="3 4">
    <name type="scientific">Ostreococcus lucimarinus (strain CCE9901)</name>
    <dbReference type="NCBI Taxonomy" id="436017"/>
    <lineage>
        <taxon>Eukaryota</taxon>
        <taxon>Viridiplantae</taxon>
        <taxon>Chlorophyta</taxon>
        <taxon>Mamiellophyceae</taxon>
        <taxon>Mamiellales</taxon>
        <taxon>Bathycoccaceae</taxon>
        <taxon>Ostreococcus</taxon>
    </lineage>
</organism>
<dbReference type="GO" id="GO:0008270">
    <property type="term" value="F:zinc ion binding"/>
    <property type="evidence" value="ECO:0007669"/>
    <property type="project" value="UniProtKB-KW"/>
</dbReference>
<keyword evidence="1" id="KW-0234">DNA repair</keyword>
<dbReference type="Gene3D" id="3.90.1150.220">
    <property type="match status" value="1"/>
</dbReference>
<evidence type="ECO:0000313" key="3">
    <source>
        <dbReference type="EMBL" id="ABO97005.1"/>
    </source>
</evidence>
<dbReference type="EMBL" id="CP000587">
    <property type="protein sequence ID" value="ABO97005.1"/>
    <property type="molecule type" value="Genomic_DNA"/>
</dbReference>
<evidence type="ECO:0000313" key="4">
    <source>
        <dbReference type="Proteomes" id="UP000001568"/>
    </source>
</evidence>
<dbReference type="AlphaFoldDB" id="A4S0A4"/>
<dbReference type="GO" id="GO:0000724">
    <property type="term" value="P:double-strand break repair via homologous recombination"/>
    <property type="evidence" value="ECO:0007669"/>
    <property type="project" value="TreeGrafter"/>
</dbReference>
<proteinExistence type="inferred from homology"/>
<keyword evidence="1" id="KW-0808">Transferase</keyword>
<keyword evidence="4" id="KW-1185">Reference proteome</keyword>
<dbReference type="eggNOG" id="KOG4718">
    <property type="taxonomic scope" value="Eukaryota"/>
</dbReference>
<comment type="catalytic activity">
    <reaction evidence="1">
        <text>S-ubiquitinyl-[E2 ubiquitin-conjugating enzyme]-L-cysteine + [acceptor protein]-L-lysine = [E2 ubiquitin-conjugating enzyme]-L-cysteine + N(6)-ubiquitinyl-[acceptor protein]-L-lysine.</text>
        <dbReference type="EC" id="2.3.2.27"/>
    </reaction>
</comment>
<feature type="region of interest" description="Disordered" evidence="2">
    <location>
        <begin position="1"/>
        <end position="33"/>
    </location>
</feature>
<keyword evidence="1" id="KW-0863">Zinc-finger</keyword>
<comment type="subunit">
    <text evidence="1">Component of the Smc5-Smc6 complex.</text>
</comment>
<evidence type="ECO:0000256" key="2">
    <source>
        <dbReference type="SAM" id="MobiDB-lite"/>
    </source>
</evidence>
<dbReference type="GeneID" id="5003029"/>
<dbReference type="GO" id="GO:0005634">
    <property type="term" value="C:nucleus"/>
    <property type="evidence" value="ECO:0007669"/>
    <property type="project" value="UniProtKB-SubCell"/>
</dbReference>
<dbReference type="EC" id="2.3.2.27" evidence="1"/>
<dbReference type="PANTHER" id="PTHR20973:SF0">
    <property type="entry name" value="NON-STRUCTURAL MAINTENANCE OF CHROMOSOMES ELEMENT 1 HOMOLOG"/>
    <property type="match status" value="1"/>
</dbReference>
<keyword evidence="1" id="KW-0479">Metal-binding</keyword>
<dbReference type="OrthoDB" id="185455at2759"/>
<dbReference type="STRING" id="436017.A4S0A4"/>
<keyword evidence="1" id="KW-0233">DNA recombination</keyword>
<dbReference type="InterPro" id="IPR036388">
    <property type="entry name" value="WH-like_DNA-bd_sf"/>
</dbReference>
<keyword evidence="1" id="KW-0539">Nucleus</keyword>
<name>A4S0A4_OSTLU</name>
<dbReference type="Pfam" id="PF07574">
    <property type="entry name" value="SMC_Nse1"/>
    <property type="match status" value="1"/>
</dbReference>
<gene>
    <name evidence="3" type="ORF">OSTLU_32670</name>
</gene>
<comment type="subcellular location">
    <subcellularLocation>
        <location evidence="1">Nucleus</location>
    </subcellularLocation>
</comment>
<accession>A4S0A4</accession>
<dbReference type="RefSeq" id="XP_001418712.1">
    <property type="nucleotide sequence ID" value="XM_001418675.1"/>
</dbReference>
<dbReference type="Gramene" id="ABO97005">
    <property type="protein sequence ID" value="ABO97005"/>
    <property type="gene ID" value="OSTLU_32670"/>
</dbReference>
<comment type="similarity">
    <text evidence="1">Belongs to the NSE1 family.</text>
</comment>
<dbReference type="Gene3D" id="1.10.10.10">
    <property type="entry name" value="Winged helix-like DNA-binding domain superfamily/Winged helix DNA-binding domain"/>
    <property type="match status" value="1"/>
</dbReference>
<dbReference type="GO" id="GO:0030915">
    <property type="term" value="C:Smc5-Smc6 complex"/>
    <property type="evidence" value="ECO:0007669"/>
    <property type="project" value="UniProtKB-UniRule"/>
</dbReference>
<keyword evidence="1" id="KW-0833">Ubl conjugation pathway</keyword>
<dbReference type="GO" id="GO:0061630">
    <property type="term" value="F:ubiquitin protein ligase activity"/>
    <property type="evidence" value="ECO:0007669"/>
    <property type="project" value="UniProtKB-EC"/>
</dbReference>
<keyword evidence="1" id="KW-0862">Zinc</keyword>
<evidence type="ECO:0000256" key="1">
    <source>
        <dbReference type="RuleBase" id="RU368018"/>
    </source>
</evidence>
<dbReference type="KEGG" id="olu:OSTLU_32670"/>
<dbReference type="HOGENOM" id="CLU_1279193_0_0_1"/>
<dbReference type="PANTHER" id="PTHR20973">
    <property type="entry name" value="NON-SMC ELEMENT 1-RELATED"/>
    <property type="match status" value="1"/>
</dbReference>
<sequence>MPPAAAAKRKAKPLAATSPSPVKKNAKTTAPAASNDDASALSVQQQCFLQALLSRGIVESEDAEALYREIVEDDAANEFTRFWGEIAVALKFLDLDIRTGKFEGDGKTYMAVVNQGTTEVAKLATRMTPAEIALFRVAMLEILRDDSSAERGIDFMSALNSTELQLTQDASTQDGATQMTQLEKQTQTVQKMSKVVKDAALNDLVAERWLERVDDGRRLTLGPRSFLELREFILAQAPERARARWDKLL</sequence>
<protein>
    <recommendedName>
        <fullName evidence="1">Non-structural maintenance of chromosomes element 1 homolog</fullName>
        <ecNumber evidence="1">2.3.2.27</ecNumber>
    </recommendedName>
</protein>
<dbReference type="OMA" id="DGHVCNG"/>
<reference evidence="3 4" key="1">
    <citation type="journal article" date="2007" name="Proc. Natl. Acad. Sci. U.S.A.">
        <title>The tiny eukaryote Ostreococcus provides genomic insights into the paradox of plankton speciation.</title>
        <authorList>
            <person name="Palenik B."/>
            <person name="Grimwood J."/>
            <person name="Aerts A."/>
            <person name="Rouze P."/>
            <person name="Salamov A."/>
            <person name="Putnam N."/>
            <person name="Dupont C."/>
            <person name="Jorgensen R."/>
            <person name="Derelle E."/>
            <person name="Rombauts S."/>
            <person name="Zhou K."/>
            <person name="Otillar R."/>
            <person name="Merchant S.S."/>
            <person name="Podell S."/>
            <person name="Gaasterland T."/>
            <person name="Napoli C."/>
            <person name="Gendler K."/>
            <person name="Manuell A."/>
            <person name="Tai V."/>
            <person name="Vallon O."/>
            <person name="Piganeau G."/>
            <person name="Jancek S."/>
            <person name="Heijde M."/>
            <person name="Jabbari K."/>
            <person name="Bowler C."/>
            <person name="Lohr M."/>
            <person name="Robbens S."/>
            <person name="Werner G."/>
            <person name="Dubchak I."/>
            <person name="Pazour G.J."/>
            <person name="Ren Q."/>
            <person name="Paulsen I."/>
            <person name="Delwiche C."/>
            <person name="Schmutz J."/>
            <person name="Rokhsar D."/>
            <person name="Van de Peer Y."/>
            <person name="Moreau H."/>
            <person name="Grigoriev I.V."/>
        </authorList>
    </citation>
    <scope>NUCLEOTIDE SEQUENCE [LARGE SCALE GENOMIC DNA]</scope>
    <source>
        <strain evidence="3 4">CCE9901</strain>
    </source>
</reference>
<keyword evidence="1" id="KW-0227">DNA damage</keyword>